<keyword evidence="8" id="KW-1185">Reference proteome</keyword>
<dbReference type="EMBL" id="JH597773">
    <property type="protein sequence ID" value="EHQ05209.1"/>
    <property type="molecule type" value="Genomic_DNA"/>
</dbReference>
<keyword evidence="3" id="KW-0808">Transferase</keyword>
<proteinExistence type="predicted"/>
<evidence type="ECO:0000256" key="5">
    <source>
        <dbReference type="ARBA" id="ARBA00023315"/>
    </source>
</evidence>
<dbReference type="STRING" id="183.GCA_002009735_03605"/>
<dbReference type="InterPro" id="IPR011053">
    <property type="entry name" value="Single_hybrid_motif"/>
</dbReference>
<dbReference type="InterPro" id="IPR000089">
    <property type="entry name" value="Biotin_lipoyl"/>
</dbReference>
<evidence type="ECO:0000259" key="6">
    <source>
        <dbReference type="PROSITE" id="PS50968"/>
    </source>
</evidence>
<organism evidence="7 8">
    <name type="scientific">Leptonema illini DSM 21528</name>
    <dbReference type="NCBI Taxonomy" id="929563"/>
    <lineage>
        <taxon>Bacteria</taxon>
        <taxon>Pseudomonadati</taxon>
        <taxon>Spirochaetota</taxon>
        <taxon>Spirochaetia</taxon>
        <taxon>Leptospirales</taxon>
        <taxon>Leptospiraceae</taxon>
        <taxon>Leptonema</taxon>
    </lineage>
</organism>
<protein>
    <submittedName>
        <fullName evidence="7">Biotin/lipoyl attachment domain-containing protein</fullName>
    </submittedName>
</protein>
<dbReference type="PROSITE" id="PS50968">
    <property type="entry name" value="BIOTINYL_LIPOYL"/>
    <property type="match status" value="1"/>
</dbReference>
<dbReference type="PANTHER" id="PTHR43178">
    <property type="entry name" value="DIHYDROLIPOAMIDE ACETYLTRANSFERASE COMPONENT OF PYRUVATE DEHYDROGENASE COMPLEX"/>
    <property type="match status" value="1"/>
</dbReference>
<dbReference type="AlphaFoldDB" id="H2CB69"/>
<dbReference type="RefSeq" id="WP_002769643.1">
    <property type="nucleotide sequence ID" value="NZ_JH597773.1"/>
</dbReference>
<evidence type="ECO:0000256" key="1">
    <source>
        <dbReference type="ARBA" id="ARBA00001938"/>
    </source>
</evidence>
<dbReference type="SUPFAM" id="SSF51230">
    <property type="entry name" value="Single hybrid motif"/>
    <property type="match status" value="1"/>
</dbReference>
<gene>
    <name evidence="7" type="ORF">Lepil_0505</name>
</gene>
<dbReference type="PROSITE" id="PS00189">
    <property type="entry name" value="LIPOYL"/>
    <property type="match status" value="1"/>
</dbReference>
<dbReference type="GO" id="GO:0031405">
    <property type="term" value="F:lipoic acid binding"/>
    <property type="evidence" value="ECO:0007669"/>
    <property type="project" value="TreeGrafter"/>
</dbReference>
<dbReference type="InterPro" id="IPR050743">
    <property type="entry name" value="2-oxoacid_DH_E2_comp"/>
</dbReference>
<dbReference type="GO" id="GO:0016407">
    <property type="term" value="F:acetyltransferase activity"/>
    <property type="evidence" value="ECO:0007669"/>
    <property type="project" value="TreeGrafter"/>
</dbReference>
<evidence type="ECO:0000256" key="3">
    <source>
        <dbReference type="ARBA" id="ARBA00022679"/>
    </source>
</evidence>
<dbReference type="Pfam" id="PF00364">
    <property type="entry name" value="Biotin_lipoyl"/>
    <property type="match status" value="1"/>
</dbReference>
<evidence type="ECO:0000313" key="7">
    <source>
        <dbReference type="EMBL" id="EHQ05209.1"/>
    </source>
</evidence>
<comment type="subunit">
    <text evidence="2">Forms a 24-polypeptide structural core with octahedral symmetry.</text>
</comment>
<feature type="domain" description="Lipoyl-binding" evidence="6">
    <location>
        <begin position="1"/>
        <end position="79"/>
    </location>
</feature>
<evidence type="ECO:0000313" key="8">
    <source>
        <dbReference type="Proteomes" id="UP000005737"/>
    </source>
</evidence>
<keyword evidence="4" id="KW-0450">Lipoyl</keyword>
<dbReference type="InterPro" id="IPR003016">
    <property type="entry name" value="2-oxoA_DH_lipoyl-BS"/>
</dbReference>
<comment type="cofactor">
    <cofactor evidence="1">
        <name>(R)-lipoate</name>
        <dbReference type="ChEBI" id="CHEBI:83088"/>
    </cofactor>
</comment>
<dbReference type="GO" id="GO:0005737">
    <property type="term" value="C:cytoplasm"/>
    <property type="evidence" value="ECO:0007669"/>
    <property type="project" value="TreeGrafter"/>
</dbReference>
<evidence type="ECO:0000256" key="2">
    <source>
        <dbReference type="ARBA" id="ARBA00011484"/>
    </source>
</evidence>
<dbReference type="HOGENOM" id="CLU_016733_7_6_12"/>
<keyword evidence="5" id="KW-0012">Acyltransferase</keyword>
<name>H2CB69_9LEPT</name>
<reference evidence="7 8" key="1">
    <citation type="submission" date="2011-10" db="EMBL/GenBank/DDBJ databases">
        <title>The Improved High-Quality Draft genome of Leptonema illini DSM 21528.</title>
        <authorList>
            <consortium name="US DOE Joint Genome Institute (JGI-PGF)"/>
            <person name="Lucas S."/>
            <person name="Copeland A."/>
            <person name="Lapidus A."/>
            <person name="Glavina del Rio T."/>
            <person name="Dalin E."/>
            <person name="Tice H."/>
            <person name="Bruce D."/>
            <person name="Goodwin L."/>
            <person name="Pitluck S."/>
            <person name="Peters L."/>
            <person name="Mikhailova N."/>
            <person name="Held B."/>
            <person name="Kyrpides N."/>
            <person name="Mavromatis K."/>
            <person name="Ivanova N."/>
            <person name="Markowitz V."/>
            <person name="Cheng J.-F."/>
            <person name="Hugenholtz P."/>
            <person name="Woyke T."/>
            <person name="Wu D."/>
            <person name="Gronow S."/>
            <person name="Wellnitz S."/>
            <person name="Brambilla E.-M."/>
            <person name="Klenk H.-P."/>
            <person name="Eisen J.A."/>
        </authorList>
    </citation>
    <scope>NUCLEOTIDE SEQUENCE [LARGE SCALE GENOMIC DNA]</scope>
    <source>
        <strain evidence="7 8">DSM 21528</strain>
    </source>
</reference>
<accession>H2CB69</accession>
<dbReference type="CDD" id="cd06849">
    <property type="entry name" value="lipoyl_domain"/>
    <property type="match status" value="1"/>
</dbReference>
<dbReference type="Proteomes" id="UP000005737">
    <property type="component" value="Unassembled WGS sequence"/>
</dbReference>
<evidence type="ECO:0000256" key="4">
    <source>
        <dbReference type="ARBA" id="ARBA00022823"/>
    </source>
</evidence>
<dbReference type="Gene3D" id="2.40.50.100">
    <property type="match status" value="1"/>
</dbReference>
<dbReference type="PANTHER" id="PTHR43178:SF5">
    <property type="entry name" value="LIPOAMIDE ACYLTRANSFERASE COMPONENT OF BRANCHED-CHAIN ALPHA-KETO ACID DEHYDROGENASE COMPLEX, MITOCHONDRIAL"/>
    <property type="match status" value="1"/>
</dbReference>
<sequence>MSKKRIPLMVPDIGDAERIEVVGWNVQPGQSVSENDELCELVTDKAAFPLECPHTGQIVEITQPRGSTVKVGDQLAILEVEEA</sequence>